<sequence>MSLFDDENIEINYVKIKLAILERISADLMTLDNEILGLALSADDNGESYSDEFESVEEYKIKYDEAIVCVNSLIESTRAKEIIDGYPPTAENYTKAIESLKARFGREELLVEYYVHELLTLVVKNANKSKLGITQLHDKLESHLRSFESIGMTSDKYSAMLFYLVESYIPEDILRVWLRNSVSEEKSYSARLTLLLNFLRAEVEGEERITLAKSGINQSDSYRKIHKDKEEIIIPTASNLFSGAKERNSNSIISCLFCEKSYQSKDCYKAQNLTHDEKL</sequence>
<dbReference type="InterPro" id="IPR005312">
    <property type="entry name" value="DUF1759"/>
</dbReference>
<organism evidence="1 2">
    <name type="scientific">Trichonephila clavipes</name>
    <name type="common">Golden silk orbweaver</name>
    <name type="synonym">Nephila clavipes</name>
    <dbReference type="NCBI Taxonomy" id="2585209"/>
    <lineage>
        <taxon>Eukaryota</taxon>
        <taxon>Metazoa</taxon>
        <taxon>Ecdysozoa</taxon>
        <taxon>Arthropoda</taxon>
        <taxon>Chelicerata</taxon>
        <taxon>Arachnida</taxon>
        <taxon>Araneae</taxon>
        <taxon>Araneomorphae</taxon>
        <taxon>Entelegynae</taxon>
        <taxon>Araneoidea</taxon>
        <taxon>Nephilidae</taxon>
        <taxon>Trichonephila</taxon>
    </lineage>
</organism>
<dbReference type="Proteomes" id="UP000887159">
    <property type="component" value="Unassembled WGS sequence"/>
</dbReference>
<comment type="caution">
    <text evidence="1">The sequence shown here is derived from an EMBL/GenBank/DDBJ whole genome shotgun (WGS) entry which is preliminary data.</text>
</comment>
<reference evidence="1" key="1">
    <citation type="submission" date="2020-08" db="EMBL/GenBank/DDBJ databases">
        <title>Multicomponent nature underlies the extraordinary mechanical properties of spider dragline silk.</title>
        <authorList>
            <person name="Kono N."/>
            <person name="Nakamura H."/>
            <person name="Mori M."/>
            <person name="Yoshida Y."/>
            <person name="Ohtoshi R."/>
            <person name="Malay A.D."/>
            <person name="Moran D.A.P."/>
            <person name="Tomita M."/>
            <person name="Numata K."/>
            <person name="Arakawa K."/>
        </authorList>
    </citation>
    <scope>NUCLEOTIDE SEQUENCE</scope>
</reference>
<name>A0A8X7BLD5_TRICX</name>
<dbReference type="EMBL" id="BMAU01021432">
    <property type="protein sequence ID" value="GFY35490.1"/>
    <property type="molecule type" value="Genomic_DNA"/>
</dbReference>
<proteinExistence type="predicted"/>
<protein>
    <submittedName>
        <fullName evidence="1">Transposon Tf2-6 polyprotein</fullName>
    </submittedName>
</protein>
<evidence type="ECO:0000313" key="1">
    <source>
        <dbReference type="EMBL" id="GFY35490.1"/>
    </source>
</evidence>
<gene>
    <name evidence="1" type="primary">Fcan01_23976</name>
    <name evidence="1" type="ORF">TNCV_195931</name>
</gene>
<dbReference type="Pfam" id="PF03564">
    <property type="entry name" value="DUF1759"/>
    <property type="match status" value="1"/>
</dbReference>
<keyword evidence="2" id="KW-1185">Reference proteome</keyword>
<accession>A0A8X7BLD5</accession>
<evidence type="ECO:0000313" key="2">
    <source>
        <dbReference type="Proteomes" id="UP000887159"/>
    </source>
</evidence>
<dbReference type="AlphaFoldDB" id="A0A8X7BLD5"/>